<dbReference type="Proteomes" id="UP000198384">
    <property type="component" value="Unassembled WGS sequence"/>
</dbReference>
<evidence type="ECO:0000313" key="2">
    <source>
        <dbReference type="Proteomes" id="UP000198384"/>
    </source>
</evidence>
<dbReference type="EMBL" id="FZNT01000006">
    <property type="protein sequence ID" value="SNR60776.1"/>
    <property type="molecule type" value="Genomic_DNA"/>
</dbReference>
<keyword evidence="2" id="KW-1185">Reference proteome</keyword>
<name>A0A238XP24_9FLAO</name>
<accession>A0A238XP24</accession>
<dbReference type="AlphaFoldDB" id="A0A238XP24"/>
<protein>
    <submittedName>
        <fullName evidence="1">Uncharacterized protein</fullName>
    </submittedName>
</protein>
<gene>
    <name evidence="1" type="ORF">SAMN06265371_106217</name>
</gene>
<evidence type="ECO:0000313" key="1">
    <source>
        <dbReference type="EMBL" id="SNR60776.1"/>
    </source>
</evidence>
<reference evidence="1 2" key="1">
    <citation type="submission" date="2017-06" db="EMBL/GenBank/DDBJ databases">
        <authorList>
            <person name="Kim H.J."/>
            <person name="Triplett B.A."/>
        </authorList>
    </citation>
    <scope>NUCLEOTIDE SEQUENCE [LARGE SCALE GENOMIC DNA]</scope>
    <source>
        <strain evidence="1 2">DSM 29150</strain>
    </source>
</reference>
<proteinExistence type="predicted"/>
<organism evidence="1 2">
    <name type="scientific">Lutibacter agarilyticus</name>
    <dbReference type="NCBI Taxonomy" id="1109740"/>
    <lineage>
        <taxon>Bacteria</taxon>
        <taxon>Pseudomonadati</taxon>
        <taxon>Bacteroidota</taxon>
        <taxon>Flavobacteriia</taxon>
        <taxon>Flavobacteriales</taxon>
        <taxon>Flavobacteriaceae</taxon>
        <taxon>Lutibacter</taxon>
    </lineage>
</organism>
<sequence length="162" mass="19284">MKKISFTLLLFSVLCFSQKRDAYFILDNSSDDYIILTNSRKITKETNINSIDYFSISLRKDYNEYLKQIEIEKKENPGIESLWGLGGGPKLNKLEFNVISKSKELISIDKFKNKWFVDYNWLYANSWKENNDNIVFKNLYFLIKVDYYQYKSFKVGRTLTIN</sequence>
<dbReference type="OrthoDB" id="1452616at2"/>
<dbReference type="RefSeq" id="WP_141119714.1">
    <property type="nucleotide sequence ID" value="NZ_FZNT01000006.1"/>
</dbReference>